<name>A0ABW0PK24_9BURK</name>
<proteinExistence type="predicted"/>
<keyword evidence="3" id="KW-1185">Reference proteome</keyword>
<comment type="caution">
    <text evidence="2">The sequence shown here is derived from an EMBL/GenBank/DDBJ whole genome shotgun (WGS) entry which is preliminary data.</text>
</comment>
<protein>
    <submittedName>
        <fullName evidence="2">3'-5' exoribonuclease domain-containing protein</fullName>
    </submittedName>
</protein>
<gene>
    <name evidence="2" type="ORF">ACFPOU_16930</name>
</gene>
<sequence length="156" mass="18136">MAQHLFVDTEFTGFSNPKLISIGIAADSGEEFYAEVEHVVEECSDFVRSTVLPLLNSEKKYSLEELRVHLLSWIAEVRKPGSIVLCYDSEYDRKMLEQVFDADFPSGTVFRNLGSSYVNKLKQYEWHVRHKQPEHHALHDARALKHGFRGWLRKVR</sequence>
<evidence type="ECO:0000313" key="2">
    <source>
        <dbReference type="EMBL" id="MFC5512790.1"/>
    </source>
</evidence>
<dbReference type="SUPFAM" id="SSF53098">
    <property type="entry name" value="Ribonuclease H-like"/>
    <property type="match status" value="1"/>
</dbReference>
<dbReference type="InterPro" id="IPR012337">
    <property type="entry name" value="RNaseH-like_sf"/>
</dbReference>
<evidence type="ECO:0000259" key="1">
    <source>
        <dbReference type="Pfam" id="PF16473"/>
    </source>
</evidence>
<reference evidence="3" key="1">
    <citation type="journal article" date="2019" name="Int. J. Syst. Evol. Microbiol.">
        <title>The Global Catalogue of Microorganisms (GCM) 10K type strain sequencing project: providing services to taxonomists for standard genome sequencing and annotation.</title>
        <authorList>
            <consortium name="The Broad Institute Genomics Platform"/>
            <consortium name="The Broad Institute Genome Sequencing Center for Infectious Disease"/>
            <person name="Wu L."/>
            <person name="Ma J."/>
        </authorList>
    </citation>
    <scope>NUCLEOTIDE SEQUENCE [LARGE SCALE GENOMIC DNA]</scope>
    <source>
        <strain evidence="3">CCUG 38813</strain>
    </source>
</reference>
<evidence type="ECO:0000313" key="3">
    <source>
        <dbReference type="Proteomes" id="UP001596031"/>
    </source>
</evidence>
<dbReference type="InterPro" id="IPR033390">
    <property type="entry name" value="Rv2179c-like"/>
</dbReference>
<organism evidence="2 3">
    <name type="scientific">Massilia jejuensis</name>
    <dbReference type="NCBI Taxonomy" id="648894"/>
    <lineage>
        <taxon>Bacteria</taxon>
        <taxon>Pseudomonadati</taxon>
        <taxon>Pseudomonadota</taxon>
        <taxon>Betaproteobacteria</taxon>
        <taxon>Burkholderiales</taxon>
        <taxon>Oxalobacteraceae</taxon>
        <taxon>Telluria group</taxon>
        <taxon>Massilia</taxon>
    </lineage>
</organism>
<dbReference type="Gene3D" id="3.30.420.10">
    <property type="entry name" value="Ribonuclease H-like superfamily/Ribonuclease H"/>
    <property type="match status" value="1"/>
</dbReference>
<accession>A0ABW0PK24</accession>
<dbReference type="Proteomes" id="UP001596031">
    <property type="component" value="Unassembled WGS sequence"/>
</dbReference>
<dbReference type="RefSeq" id="WP_379723730.1">
    <property type="nucleotide sequence ID" value="NZ_JBHSMS010000054.1"/>
</dbReference>
<feature type="domain" description="3'-5' exoribonuclease Rv2179c-like" evidence="1">
    <location>
        <begin position="3"/>
        <end position="145"/>
    </location>
</feature>
<dbReference type="EMBL" id="JBHSMS010000054">
    <property type="protein sequence ID" value="MFC5512790.1"/>
    <property type="molecule type" value="Genomic_DNA"/>
</dbReference>
<dbReference type="InterPro" id="IPR036397">
    <property type="entry name" value="RNaseH_sf"/>
</dbReference>
<dbReference type="Pfam" id="PF16473">
    <property type="entry name" value="Rv2179c-like"/>
    <property type="match status" value="1"/>
</dbReference>